<organism evidence="2 3">
    <name type="scientific">Paralvinella palmiformis</name>
    <dbReference type="NCBI Taxonomy" id="53620"/>
    <lineage>
        <taxon>Eukaryota</taxon>
        <taxon>Metazoa</taxon>
        <taxon>Spiralia</taxon>
        <taxon>Lophotrochozoa</taxon>
        <taxon>Annelida</taxon>
        <taxon>Polychaeta</taxon>
        <taxon>Sedentaria</taxon>
        <taxon>Canalipalpata</taxon>
        <taxon>Terebellida</taxon>
        <taxon>Terebelliformia</taxon>
        <taxon>Alvinellidae</taxon>
        <taxon>Paralvinella</taxon>
    </lineage>
</organism>
<keyword evidence="3" id="KW-1185">Reference proteome</keyword>
<sequence>MAKINLKHVSVLNIHAPASIYDIDKSQIQHICTNTDWEQVKHQSGKLGKPSYGLETSTGGVPYNAINSWPLSDVDATTVNNSTDTHPYGTTRPSMLVATFRWVLSSCGQRCANVFSDKEPPQFYYLKRLLNKNAALIDGRNYRRRFRSNTRQWRPLRDESDPVSGDGVYSGSLNQLGRRLDLDSPFITSCRHVDLVTIPLSAAQHVHHTPVFESVWLVRGVAFDVGIRQSKGGTSQEADHPRLGLVDRLCVGVVYRRADRCAAGSDLRPGPERAAAWLVLKPQRRCETTNGTRSDRSGVVGRTFDTAASHLAAEKFPGHVTDENCGRLPNDPDEHTPAGYGHLDSSSSNSGGSGTSAISRRDCRCLSSEYWVVPSPAAATDSDALVVVCHSSELHRTILDFTDSPF</sequence>
<dbReference type="EMBL" id="JAODUP010000476">
    <property type="protein sequence ID" value="KAK2148898.1"/>
    <property type="molecule type" value="Genomic_DNA"/>
</dbReference>
<feature type="region of interest" description="Disordered" evidence="1">
    <location>
        <begin position="327"/>
        <end position="355"/>
    </location>
</feature>
<reference evidence="2" key="1">
    <citation type="journal article" date="2023" name="Mol. Biol. Evol.">
        <title>Third-Generation Sequencing Reveals the Adaptive Role of the Epigenome in Three Deep-Sea Polychaetes.</title>
        <authorList>
            <person name="Perez M."/>
            <person name="Aroh O."/>
            <person name="Sun Y."/>
            <person name="Lan Y."/>
            <person name="Juniper S.K."/>
            <person name="Young C.R."/>
            <person name="Angers B."/>
            <person name="Qian P.Y."/>
        </authorList>
    </citation>
    <scope>NUCLEOTIDE SEQUENCE</scope>
    <source>
        <strain evidence="2">P08H-3</strain>
    </source>
</reference>
<protein>
    <submittedName>
        <fullName evidence="2">Uncharacterized protein</fullName>
    </submittedName>
</protein>
<proteinExistence type="predicted"/>
<dbReference type="AlphaFoldDB" id="A0AAD9MYI0"/>
<dbReference type="Proteomes" id="UP001208570">
    <property type="component" value="Unassembled WGS sequence"/>
</dbReference>
<name>A0AAD9MYI0_9ANNE</name>
<comment type="caution">
    <text evidence="2">The sequence shown here is derived from an EMBL/GenBank/DDBJ whole genome shotgun (WGS) entry which is preliminary data.</text>
</comment>
<feature type="compositionally biased region" description="Basic and acidic residues" evidence="1">
    <location>
        <begin position="327"/>
        <end position="336"/>
    </location>
</feature>
<evidence type="ECO:0000313" key="3">
    <source>
        <dbReference type="Proteomes" id="UP001208570"/>
    </source>
</evidence>
<evidence type="ECO:0000256" key="1">
    <source>
        <dbReference type="SAM" id="MobiDB-lite"/>
    </source>
</evidence>
<feature type="compositionally biased region" description="Low complexity" evidence="1">
    <location>
        <begin position="339"/>
        <end position="355"/>
    </location>
</feature>
<evidence type="ECO:0000313" key="2">
    <source>
        <dbReference type="EMBL" id="KAK2148898.1"/>
    </source>
</evidence>
<gene>
    <name evidence="2" type="ORF">LSH36_476g02031</name>
</gene>
<accession>A0AAD9MYI0</accession>